<feature type="signal peptide" evidence="1">
    <location>
        <begin position="1"/>
        <end position="18"/>
    </location>
</feature>
<keyword evidence="3" id="KW-1185">Reference proteome</keyword>
<feature type="chain" id="PRO_5025525175" evidence="1">
    <location>
        <begin position="19"/>
        <end position="190"/>
    </location>
</feature>
<keyword evidence="1" id="KW-0732">Signal</keyword>
<dbReference type="Proteomes" id="UP000481421">
    <property type="component" value="Unassembled WGS sequence"/>
</dbReference>
<gene>
    <name evidence="2" type="ORF">G3572_01015</name>
</gene>
<accession>A0A6B3RNZ6</accession>
<evidence type="ECO:0000313" key="3">
    <source>
        <dbReference type="Proteomes" id="UP000481421"/>
    </source>
</evidence>
<protein>
    <submittedName>
        <fullName evidence="2">Uncharacterized protein</fullName>
    </submittedName>
</protein>
<reference evidence="2 3" key="1">
    <citation type="submission" date="2020-02" db="EMBL/GenBank/DDBJ databases">
        <title>Rhodobacter algicola sp. nov., isolated from microalga culture.</title>
        <authorList>
            <person name="Park C.-Y."/>
        </authorList>
    </citation>
    <scope>NUCLEOTIDE SEQUENCE [LARGE SCALE GENOMIC DNA]</scope>
    <source>
        <strain evidence="2 3">ETT8</strain>
    </source>
</reference>
<evidence type="ECO:0000256" key="1">
    <source>
        <dbReference type="SAM" id="SignalP"/>
    </source>
</evidence>
<dbReference type="RefSeq" id="WP_164608828.1">
    <property type="nucleotide sequence ID" value="NZ_JAAIKE010000001.1"/>
</dbReference>
<dbReference type="EMBL" id="JAAIKE010000001">
    <property type="protein sequence ID" value="NEX44772.1"/>
    <property type="molecule type" value="Genomic_DNA"/>
</dbReference>
<proteinExistence type="predicted"/>
<evidence type="ECO:0000313" key="2">
    <source>
        <dbReference type="EMBL" id="NEX44772.1"/>
    </source>
</evidence>
<sequence>MRQLAALLLCASTLPAHATDAGNPAAKARTYALEAMASWAADPVLIAAVRDQNLRHDGLSQTDIDALDMTWRAELGKSVHPVVDSVVQTVPSDLLRAAVEASTGLMTEVFVMDALGLNVAASAATSDYWQGDEAKFTETFPKGAEAIHVSDVEFDESTQMYQIQVSFSLTDPADGAVIGAVTVALNAENL</sequence>
<dbReference type="CDD" id="cd18773">
    <property type="entry name" value="PDC1_HK_sensor"/>
    <property type="match status" value="1"/>
</dbReference>
<name>A0A6B3RNZ6_9RHOB</name>
<dbReference type="AlphaFoldDB" id="A0A6B3RNZ6"/>
<comment type="caution">
    <text evidence="2">The sequence shown here is derived from an EMBL/GenBank/DDBJ whole genome shotgun (WGS) entry which is preliminary data.</text>
</comment>
<organism evidence="2 3">
    <name type="scientific">Pseudotabrizicola algicola</name>
    <dbReference type="NCBI Taxonomy" id="2709381"/>
    <lineage>
        <taxon>Bacteria</taxon>
        <taxon>Pseudomonadati</taxon>
        <taxon>Pseudomonadota</taxon>
        <taxon>Alphaproteobacteria</taxon>
        <taxon>Rhodobacterales</taxon>
        <taxon>Paracoccaceae</taxon>
        <taxon>Pseudotabrizicola</taxon>
    </lineage>
</organism>